<dbReference type="RefSeq" id="WP_179724406.1">
    <property type="nucleotide sequence ID" value="NZ_BAABEF010000001.1"/>
</dbReference>
<comment type="caution">
    <text evidence="1">The sequence shown here is derived from an EMBL/GenBank/DDBJ whole genome shotgun (WGS) entry which is preliminary data.</text>
</comment>
<dbReference type="Proteomes" id="UP000582231">
    <property type="component" value="Unassembled WGS sequence"/>
</dbReference>
<dbReference type="AlphaFoldDB" id="A0A852RGH6"/>
<proteinExistence type="predicted"/>
<accession>A0A852RGH6</accession>
<organism evidence="1 2">
    <name type="scientific">Nocardioides kongjuensis</name>
    <dbReference type="NCBI Taxonomy" id="349522"/>
    <lineage>
        <taxon>Bacteria</taxon>
        <taxon>Bacillati</taxon>
        <taxon>Actinomycetota</taxon>
        <taxon>Actinomycetes</taxon>
        <taxon>Propionibacteriales</taxon>
        <taxon>Nocardioidaceae</taxon>
        <taxon>Nocardioides</taxon>
    </lineage>
</organism>
<name>A0A852RGH6_9ACTN</name>
<dbReference type="EMBL" id="JACCBF010000001">
    <property type="protein sequence ID" value="NYD28456.1"/>
    <property type="molecule type" value="Genomic_DNA"/>
</dbReference>
<sequence length="179" mass="18853">MSRTAPVAALPAALLVLTSCSGTPEPSLEPGLLTRVLCGLHHQQRDVSGLELASDDDQNALWRAQVDLSTLLAPEITEGIDRADFSVRDLLVGNEPDEENVEEGRSQVDHACADVDEVAPDAALLAGTGCLFVAEGGEAWYRGRDLVTAAGVLDDRYADLAEAAEADDSEPLVAACADR</sequence>
<protein>
    <submittedName>
        <fullName evidence="1">Uncharacterized protein</fullName>
    </submittedName>
</protein>
<gene>
    <name evidence="1" type="ORF">BJ958_000002</name>
</gene>
<evidence type="ECO:0000313" key="2">
    <source>
        <dbReference type="Proteomes" id="UP000582231"/>
    </source>
</evidence>
<keyword evidence="2" id="KW-1185">Reference proteome</keyword>
<reference evidence="1 2" key="1">
    <citation type="submission" date="2020-07" db="EMBL/GenBank/DDBJ databases">
        <title>Sequencing the genomes of 1000 actinobacteria strains.</title>
        <authorList>
            <person name="Klenk H.-P."/>
        </authorList>
    </citation>
    <scope>NUCLEOTIDE SEQUENCE [LARGE SCALE GENOMIC DNA]</scope>
    <source>
        <strain evidence="1 2">DSM 19082</strain>
    </source>
</reference>
<dbReference type="PROSITE" id="PS51257">
    <property type="entry name" value="PROKAR_LIPOPROTEIN"/>
    <property type="match status" value="1"/>
</dbReference>
<evidence type="ECO:0000313" key="1">
    <source>
        <dbReference type="EMBL" id="NYD28456.1"/>
    </source>
</evidence>